<evidence type="ECO:0008006" key="3">
    <source>
        <dbReference type="Google" id="ProtNLM"/>
    </source>
</evidence>
<dbReference type="EMBL" id="LT934122">
    <property type="protein sequence ID" value="VAI60936.1"/>
    <property type="molecule type" value="Genomic_DNA"/>
</dbReference>
<sequence length="360" mass="38540">MRRPSPAWLRDRCFWCLCRGHRAHSCRDPIRCMDCLRSGHIARFCHARKPVYQTSPCQCPTPSPAPTSEVTTSDVPFQPVFNVKPGLAEETELLLDCLARVESVLGRAEAALAKLEVVPVVFPLPELQTGSSVGEEASLYGNFSPRATSCLSSRPVLLSVSGSVVIDEVVTPVLQIMPELWERCGEPTSPLSMVLPKEMVHVMSVGDEVDEVGALAPNFEAQLHGSPLPCGQLEAQESIVSVVPMADDVLMAVSARDKVASVGVEVDAVGALAPHSEAPKSIRPPVFDREDMLARIDEVVFKKKLGGLLASLEAASPGSGKTIACLLVEESSTCKIKKVKKALRSIGKKSDALGKVSVAA</sequence>
<gene>
    <name evidence="1" type="ORF">TRITD_6Bv1G181960</name>
</gene>
<dbReference type="GO" id="GO:0008270">
    <property type="term" value="F:zinc ion binding"/>
    <property type="evidence" value="ECO:0007669"/>
    <property type="project" value="InterPro"/>
</dbReference>
<dbReference type="AlphaFoldDB" id="A0A9R0YTU7"/>
<dbReference type="GO" id="GO:0003676">
    <property type="term" value="F:nucleic acid binding"/>
    <property type="evidence" value="ECO:0007669"/>
    <property type="project" value="InterPro"/>
</dbReference>
<proteinExistence type="predicted"/>
<dbReference type="Gene3D" id="4.10.60.10">
    <property type="entry name" value="Zinc finger, CCHC-type"/>
    <property type="match status" value="1"/>
</dbReference>
<organism evidence="1 2">
    <name type="scientific">Triticum turgidum subsp. durum</name>
    <name type="common">Durum wheat</name>
    <name type="synonym">Triticum durum</name>
    <dbReference type="NCBI Taxonomy" id="4567"/>
    <lineage>
        <taxon>Eukaryota</taxon>
        <taxon>Viridiplantae</taxon>
        <taxon>Streptophyta</taxon>
        <taxon>Embryophyta</taxon>
        <taxon>Tracheophyta</taxon>
        <taxon>Spermatophyta</taxon>
        <taxon>Magnoliopsida</taxon>
        <taxon>Liliopsida</taxon>
        <taxon>Poales</taxon>
        <taxon>Poaceae</taxon>
        <taxon>BOP clade</taxon>
        <taxon>Pooideae</taxon>
        <taxon>Triticodae</taxon>
        <taxon>Triticeae</taxon>
        <taxon>Triticinae</taxon>
        <taxon>Triticum</taxon>
    </lineage>
</organism>
<accession>A0A9R0YTU7</accession>
<reference evidence="1 2" key="1">
    <citation type="submission" date="2017-09" db="EMBL/GenBank/DDBJ databases">
        <authorList>
            <consortium name="International Durum Wheat Genome Sequencing Consortium (IDWGSC)"/>
            <person name="Milanesi L."/>
        </authorList>
    </citation>
    <scope>NUCLEOTIDE SEQUENCE [LARGE SCALE GENOMIC DNA]</scope>
    <source>
        <strain evidence="2">cv. Svevo</strain>
    </source>
</reference>
<keyword evidence="2" id="KW-1185">Reference proteome</keyword>
<protein>
    <recommendedName>
        <fullName evidence="3">CCHC-type domain-containing protein</fullName>
    </recommendedName>
</protein>
<evidence type="ECO:0000313" key="1">
    <source>
        <dbReference type="EMBL" id="VAI60936.1"/>
    </source>
</evidence>
<name>A0A9R0YTU7_TRITD</name>
<dbReference type="Gramene" id="TRITD6Bv1G181960.1">
    <property type="protein sequence ID" value="TRITD6Bv1G181960.1"/>
    <property type="gene ID" value="TRITD6Bv1G181960"/>
</dbReference>
<dbReference type="InterPro" id="IPR036875">
    <property type="entry name" value="Znf_CCHC_sf"/>
</dbReference>
<dbReference type="SUPFAM" id="SSF57756">
    <property type="entry name" value="Retrovirus zinc finger-like domains"/>
    <property type="match status" value="1"/>
</dbReference>
<evidence type="ECO:0000313" key="2">
    <source>
        <dbReference type="Proteomes" id="UP000324705"/>
    </source>
</evidence>
<dbReference type="Proteomes" id="UP000324705">
    <property type="component" value="Chromosome 6B"/>
</dbReference>